<dbReference type="PIRSF" id="PIRSF000097">
    <property type="entry name" value="AKR"/>
    <property type="match status" value="1"/>
</dbReference>
<dbReference type="PROSITE" id="PS00062">
    <property type="entry name" value="ALDOKETO_REDUCTASE_2"/>
    <property type="match status" value="1"/>
</dbReference>
<protein>
    <submittedName>
        <fullName evidence="6">Aldo_ket_red domain-containing protein</fullName>
    </submittedName>
</protein>
<dbReference type="AlphaFoldDB" id="A0A0N5AXN1"/>
<evidence type="ECO:0000256" key="2">
    <source>
        <dbReference type="PIRSR" id="PIRSR000097-2"/>
    </source>
</evidence>
<dbReference type="InterPro" id="IPR023210">
    <property type="entry name" value="NADP_OxRdtase_dom"/>
</dbReference>
<evidence type="ECO:0000256" key="3">
    <source>
        <dbReference type="PIRSR" id="PIRSR000097-3"/>
    </source>
</evidence>
<evidence type="ECO:0000313" key="5">
    <source>
        <dbReference type="Proteomes" id="UP000046393"/>
    </source>
</evidence>
<proteinExistence type="predicted"/>
<dbReference type="PROSITE" id="PS00063">
    <property type="entry name" value="ALDOKETO_REDUCTASE_3"/>
    <property type="match status" value="1"/>
</dbReference>
<evidence type="ECO:0000259" key="4">
    <source>
        <dbReference type="Pfam" id="PF00248"/>
    </source>
</evidence>
<dbReference type="Gene3D" id="3.20.20.100">
    <property type="entry name" value="NADP-dependent oxidoreductase domain"/>
    <property type="match status" value="1"/>
</dbReference>
<dbReference type="GO" id="GO:0016491">
    <property type="term" value="F:oxidoreductase activity"/>
    <property type="evidence" value="ECO:0007669"/>
    <property type="project" value="InterPro"/>
</dbReference>
<reference evidence="6" key="1">
    <citation type="submission" date="2017-02" db="UniProtKB">
        <authorList>
            <consortium name="WormBaseParasite"/>
        </authorList>
    </citation>
    <scope>IDENTIFICATION</scope>
</reference>
<evidence type="ECO:0000313" key="6">
    <source>
        <dbReference type="WBParaSite" id="SMUV_0000971001-mRNA-1"/>
    </source>
</evidence>
<dbReference type="PROSITE" id="PS00798">
    <property type="entry name" value="ALDOKETO_REDUCTASE_1"/>
    <property type="match status" value="1"/>
</dbReference>
<keyword evidence="5" id="KW-1185">Reference proteome</keyword>
<dbReference type="Pfam" id="PF00248">
    <property type="entry name" value="Aldo_ket_red"/>
    <property type="match status" value="1"/>
</dbReference>
<feature type="binding site" evidence="2">
    <location>
        <position position="114"/>
    </location>
    <ligand>
        <name>substrate</name>
    </ligand>
</feature>
<organism evidence="5 6">
    <name type="scientific">Syphacia muris</name>
    <dbReference type="NCBI Taxonomy" id="451379"/>
    <lineage>
        <taxon>Eukaryota</taxon>
        <taxon>Metazoa</taxon>
        <taxon>Ecdysozoa</taxon>
        <taxon>Nematoda</taxon>
        <taxon>Chromadorea</taxon>
        <taxon>Rhabditida</taxon>
        <taxon>Spirurina</taxon>
        <taxon>Oxyuridomorpha</taxon>
        <taxon>Oxyuroidea</taxon>
        <taxon>Oxyuridae</taxon>
        <taxon>Syphacia</taxon>
    </lineage>
</organism>
<dbReference type="InterPro" id="IPR018170">
    <property type="entry name" value="Aldo/ket_reductase_CS"/>
</dbReference>
<name>A0A0N5AXN1_9BILA</name>
<dbReference type="FunFam" id="3.20.20.100:FF:000029">
    <property type="entry name" value="Aldo-keto reductase"/>
    <property type="match status" value="1"/>
</dbReference>
<sequence length="303" mass="34223">MVFTGPAITLSTLAKMPQIGLGTWLSSPGAVKGAVRQALDCGYRLIDTAELYKNEAEIGEVINEYIVDGKIKREELFVTTKAWCSHFHPSDMENALRDSLKRLRLNYVDLYLAHEPGAFSTDMSKPDNSFTVEKVWKSLEGVYDKGLTKAIGVSNFSIPQIERVVHSAKIPVHNVQVECYLYLPQFELAEVCKRNNISLTAYGPLGSPGRSSFKESGAKMEWKPGPIPLEDPLVKKLAEKYNKTPAQILLRHLLQRQIAIIPKSVNANRIKENFNIFDFELTADEVNELNKPKHHQRLFFHDL</sequence>
<dbReference type="Proteomes" id="UP000046393">
    <property type="component" value="Unplaced"/>
</dbReference>
<dbReference type="InterPro" id="IPR036812">
    <property type="entry name" value="NAD(P)_OxRdtase_dom_sf"/>
</dbReference>
<dbReference type="PRINTS" id="PR00069">
    <property type="entry name" value="ALDKETRDTASE"/>
</dbReference>
<evidence type="ECO:0000256" key="1">
    <source>
        <dbReference type="PIRSR" id="PIRSR000097-1"/>
    </source>
</evidence>
<dbReference type="WBParaSite" id="SMUV_0000971001-mRNA-1">
    <property type="protein sequence ID" value="SMUV_0000971001-mRNA-1"/>
    <property type="gene ID" value="SMUV_0000971001"/>
</dbReference>
<dbReference type="InterPro" id="IPR020471">
    <property type="entry name" value="AKR"/>
</dbReference>
<dbReference type="STRING" id="451379.A0A0N5AXN1"/>
<accession>A0A0N5AXN1</accession>
<feature type="domain" description="NADP-dependent oxidoreductase" evidence="4">
    <location>
        <begin position="19"/>
        <end position="291"/>
    </location>
</feature>
<feature type="active site" description="Proton donor" evidence="1">
    <location>
        <position position="52"/>
    </location>
</feature>
<feature type="site" description="Lowers pKa of active site Tyr" evidence="3">
    <location>
        <position position="81"/>
    </location>
</feature>
<dbReference type="PANTHER" id="PTHR11732">
    <property type="entry name" value="ALDO/KETO REDUCTASE"/>
    <property type="match status" value="1"/>
</dbReference>
<dbReference type="SUPFAM" id="SSF51430">
    <property type="entry name" value="NAD(P)-linked oxidoreductase"/>
    <property type="match status" value="1"/>
</dbReference>